<organism evidence="13 14">
    <name type="scientific">Romanomermis culicivorax</name>
    <name type="common">Nematode worm</name>
    <dbReference type="NCBI Taxonomy" id="13658"/>
    <lineage>
        <taxon>Eukaryota</taxon>
        <taxon>Metazoa</taxon>
        <taxon>Ecdysozoa</taxon>
        <taxon>Nematoda</taxon>
        <taxon>Enoplea</taxon>
        <taxon>Dorylaimia</taxon>
        <taxon>Mermithida</taxon>
        <taxon>Mermithoidea</taxon>
        <taxon>Mermithidae</taxon>
        <taxon>Romanomermis</taxon>
    </lineage>
</organism>
<keyword evidence="2" id="KW-1003">Cell membrane</keyword>
<feature type="transmembrane region" description="Helical" evidence="11">
    <location>
        <begin position="28"/>
        <end position="50"/>
    </location>
</feature>
<evidence type="ECO:0000256" key="5">
    <source>
        <dbReference type="ARBA" id="ARBA00023040"/>
    </source>
</evidence>
<keyword evidence="3 11" id="KW-0812">Transmembrane</keyword>
<name>A0A915J1U4_ROMCU</name>
<dbReference type="PANTHER" id="PTHR24248:SF125">
    <property type="entry name" value="DOPAMINE D2-LIKE RECEPTOR"/>
    <property type="match status" value="1"/>
</dbReference>
<feature type="region of interest" description="Disordered" evidence="10">
    <location>
        <begin position="124"/>
        <end position="156"/>
    </location>
</feature>
<keyword evidence="7" id="KW-1015">Disulfide bond</keyword>
<evidence type="ECO:0000256" key="2">
    <source>
        <dbReference type="ARBA" id="ARBA00022475"/>
    </source>
</evidence>
<dbReference type="Proteomes" id="UP000887565">
    <property type="component" value="Unplaced"/>
</dbReference>
<keyword evidence="6 11" id="KW-0472">Membrane</keyword>
<dbReference type="InterPro" id="IPR000276">
    <property type="entry name" value="GPCR_Rhodpsn"/>
</dbReference>
<sequence>MTMLTKYFAIIFPTEYQRHSLRAKSAPYIVMVWLISSAVSAPIFMEKIVLDKGICWIEDPQYMIMSALLTFFIPAFIITYLYSKIFKRIRKHLNLFWAGAKRRGFSATTLPQVIVEEVRSRRNSRIENNSSPSGSLSRTPSARKLSTEEPSMGPRSRLVELKFSAIEKL</sequence>
<evidence type="ECO:0000256" key="4">
    <source>
        <dbReference type="ARBA" id="ARBA00022989"/>
    </source>
</evidence>
<proteinExistence type="predicted"/>
<evidence type="ECO:0000256" key="11">
    <source>
        <dbReference type="SAM" id="Phobius"/>
    </source>
</evidence>
<evidence type="ECO:0000313" key="13">
    <source>
        <dbReference type="Proteomes" id="UP000887565"/>
    </source>
</evidence>
<evidence type="ECO:0000256" key="1">
    <source>
        <dbReference type="ARBA" id="ARBA00004651"/>
    </source>
</evidence>
<dbReference type="WBParaSite" id="nRc.2.0.1.t20426-RA">
    <property type="protein sequence ID" value="nRc.2.0.1.t20426-RA"/>
    <property type="gene ID" value="nRc.2.0.1.g20426"/>
</dbReference>
<evidence type="ECO:0000256" key="8">
    <source>
        <dbReference type="ARBA" id="ARBA00023170"/>
    </source>
</evidence>
<keyword evidence="8" id="KW-0675">Receptor</keyword>
<keyword evidence="9" id="KW-0807">Transducer</keyword>
<evidence type="ECO:0000256" key="3">
    <source>
        <dbReference type="ARBA" id="ARBA00022692"/>
    </source>
</evidence>
<feature type="domain" description="G-protein coupled receptors family 1 profile" evidence="12">
    <location>
        <begin position="1"/>
        <end position="91"/>
    </location>
</feature>
<dbReference type="GO" id="GO:0045202">
    <property type="term" value="C:synapse"/>
    <property type="evidence" value="ECO:0007669"/>
    <property type="project" value="GOC"/>
</dbReference>
<dbReference type="PRINTS" id="PR00237">
    <property type="entry name" value="GPCRRHODOPSN"/>
</dbReference>
<evidence type="ECO:0000256" key="6">
    <source>
        <dbReference type="ARBA" id="ARBA00023136"/>
    </source>
</evidence>
<dbReference type="InterPro" id="IPR017452">
    <property type="entry name" value="GPCR_Rhodpsn_7TM"/>
</dbReference>
<dbReference type="Gene3D" id="1.20.1070.10">
    <property type="entry name" value="Rhodopsin 7-helix transmembrane proteins"/>
    <property type="match status" value="1"/>
</dbReference>
<protein>
    <submittedName>
        <fullName evidence="14">G-protein coupled receptors family 1 profile domain-containing protein</fullName>
    </submittedName>
</protein>
<keyword evidence="5" id="KW-0297">G-protein coupled receptor</keyword>
<accession>A0A915J1U4</accession>
<dbReference type="PROSITE" id="PS50262">
    <property type="entry name" value="G_PROTEIN_RECEP_F1_2"/>
    <property type="match status" value="1"/>
</dbReference>
<evidence type="ECO:0000256" key="9">
    <source>
        <dbReference type="ARBA" id="ARBA00023224"/>
    </source>
</evidence>
<feature type="transmembrane region" description="Helical" evidence="11">
    <location>
        <begin position="62"/>
        <end position="82"/>
    </location>
</feature>
<dbReference type="GO" id="GO:0004930">
    <property type="term" value="F:G protein-coupled receptor activity"/>
    <property type="evidence" value="ECO:0007669"/>
    <property type="project" value="UniProtKB-KW"/>
</dbReference>
<evidence type="ECO:0000313" key="14">
    <source>
        <dbReference type="WBParaSite" id="nRc.2.0.1.t20426-RA"/>
    </source>
</evidence>
<dbReference type="GO" id="GO:0005886">
    <property type="term" value="C:plasma membrane"/>
    <property type="evidence" value="ECO:0007669"/>
    <property type="project" value="UniProtKB-SubCell"/>
</dbReference>
<dbReference type="Pfam" id="PF00001">
    <property type="entry name" value="7tm_1"/>
    <property type="match status" value="1"/>
</dbReference>
<evidence type="ECO:0000256" key="7">
    <source>
        <dbReference type="ARBA" id="ARBA00023157"/>
    </source>
</evidence>
<evidence type="ECO:0000256" key="10">
    <source>
        <dbReference type="SAM" id="MobiDB-lite"/>
    </source>
</evidence>
<dbReference type="PANTHER" id="PTHR24248">
    <property type="entry name" value="ADRENERGIC RECEPTOR-RELATED G-PROTEIN COUPLED RECEPTOR"/>
    <property type="match status" value="1"/>
</dbReference>
<dbReference type="AlphaFoldDB" id="A0A915J1U4"/>
<evidence type="ECO:0000259" key="12">
    <source>
        <dbReference type="PROSITE" id="PS50262"/>
    </source>
</evidence>
<dbReference type="SUPFAM" id="SSF81321">
    <property type="entry name" value="Family A G protein-coupled receptor-like"/>
    <property type="match status" value="1"/>
</dbReference>
<reference evidence="14" key="1">
    <citation type="submission" date="2022-11" db="UniProtKB">
        <authorList>
            <consortium name="WormBaseParasite"/>
        </authorList>
    </citation>
    <scope>IDENTIFICATION</scope>
</reference>
<comment type="subcellular location">
    <subcellularLocation>
        <location evidence="1">Cell membrane</location>
        <topology evidence="1">Multi-pass membrane protein</topology>
    </subcellularLocation>
</comment>
<keyword evidence="13" id="KW-1185">Reference proteome</keyword>
<keyword evidence="4 11" id="KW-1133">Transmembrane helix</keyword>
<feature type="compositionally biased region" description="Low complexity" evidence="10">
    <location>
        <begin position="126"/>
        <end position="140"/>
    </location>
</feature>
<dbReference type="GO" id="GO:0001591">
    <property type="term" value="F:dopamine neurotransmitter receptor activity, coupled via Gi/Go"/>
    <property type="evidence" value="ECO:0007669"/>
    <property type="project" value="TreeGrafter"/>
</dbReference>